<dbReference type="EMBL" id="CP021434">
    <property type="protein sequence ID" value="ARU63640.1"/>
    <property type="molecule type" value="Genomic_DNA"/>
</dbReference>
<dbReference type="SUPFAM" id="SSF55729">
    <property type="entry name" value="Acyl-CoA N-acyltransferases (Nat)"/>
    <property type="match status" value="1"/>
</dbReference>
<keyword evidence="2" id="KW-0012">Acyltransferase</keyword>
<evidence type="ECO:0000313" key="5">
    <source>
        <dbReference type="Proteomes" id="UP000195437"/>
    </source>
</evidence>
<name>A0A1Y0ITK8_9BACL</name>
<dbReference type="PANTHER" id="PTHR43420">
    <property type="entry name" value="ACETYLTRANSFERASE"/>
    <property type="match status" value="1"/>
</dbReference>
<dbReference type="Proteomes" id="UP000195437">
    <property type="component" value="Chromosome"/>
</dbReference>
<protein>
    <recommendedName>
        <fullName evidence="3">N-acetyltransferase domain-containing protein</fullName>
    </recommendedName>
</protein>
<proteinExistence type="predicted"/>
<organism evidence="4 5">
    <name type="scientific">Tumebacillus avium</name>
    <dbReference type="NCBI Taxonomy" id="1903704"/>
    <lineage>
        <taxon>Bacteria</taxon>
        <taxon>Bacillati</taxon>
        <taxon>Bacillota</taxon>
        <taxon>Bacilli</taxon>
        <taxon>Bacillales</taxon>
        <taxon>Alicyclobacillaceae</taxon>
        <taxon>Tumebacillus</taxon>
    </lineage>
</organism>
<accession>A0A1Y0ITK8</accession>
<dbReference type="PROSITE" id="PS51186">
    <property type="entry name" value="GNAT"/>
    <property type="match status" value="1"/>
</dbReference>
<gene>
    <name evidence="4" type="ORF">CBW65_23440</name>
</gene>
<dbReference type="CDD" id="cd04301">
    <property type="entry name" value="NAT_SF"/>
    <property type="match status" value="1"/>
</dbReference>
<evidence type="ECO:0000256" key="2">
    <source>
        <dbReference type="ARBA" id="ARBA00023315"/>
    </source>
</evidence>
<feature type="domain" description="N-acetyltransferase" evidence="3">
    <location>
        <begin position="13"/>
        <end position="181"/>
    </location>
</feature>
<dbReference type="GO" id="GO:0016747">
    <property type="term" value="F:acyltransferase activity, transferring groups other than amino-acyl groups"/>
    <property type="evidence" value="ECO:0007669"/>
    <property type="project" value="InterPro"/>
</dbReference>
<keyword evidence="1" id="KW-0808">Transferase</keyword>
<dbReference type="Pfam" id="PF00583">
    <property type="entry name" value="Acetyltransf_1"/>
    <property type="match status" value="1"/>
</dbReference>
<sequence length="181" mass="20313">MGKKKGMTEMLQLHIRNLGPDDAAAFRQLRLRALQEYPQAFGSSFEEEQHTTLEADTAVFASRVAPNNFVAGAFLEDGTLVGTIGFVRQQRNKLKHKGMIWGMYVAPELHGTGAGSKLMQHVIDELKQEPEITQIQLAVVTTNEPAKRLYERFGFVTYGLEKAALIVDGTVYDEHWMALYL</sequence>
<dbReference type="Gene3D" id="3.40.630.30">
    <property type="match status" value="1"/>
</dbReference>
<evidence type="ECO:0000256" key="1">
    <source>
        <dbReference type="ARBA" id="ARBA00022679"/>
    </source>
</evidence>
<dbReference type="AlphaFoldDB" id="A0A1Y0ITK8"/>
<reference evidence="5" key="1">
    <citation type="submission" date="2017-05" db="EMBL/GenBank/DDBJ databases">
        <authorList>
            <person name="Sung H."/>
        </authorList>
    </citation>
    <scope>NUCLEOTIDE SEQUENCE [LARGE SCALE GENOMIC DNA]</scope>
    <source>
        <strain evidence="5">AR23208</strain>
    </source>
</reference>
<keyword evidence="5" id="KW-1185">Reference proteome</keyword>
<evidence type="ECO:0000259" key="3">
    <source>
        <dbReference type="PROSITE" id="PS51186"/>
    </source>
</evidence>
<evidence type="ECO:0000313" key="4">
    <source>
        <dbReference type="EMBL" id="ARU63640.1"/>
    </source>
</evidence>
<dbReference type="InterPro" id="IPR000182">
    <property type="entry name" value="GNAT_dom"/>
</dbReference>
<dbReference type="InterPro" id="IPR016181">
    <property type="entry name" value="Acyl_CoA_acyltransferase"/>
</dbReference>
<dbReference type="KEGG" id="tum:CBW65_23440"/>
<dbReference type="InterPro" id="IPR050680">
    <property type="entry name" value="YpeA/RimI_acetyltransf"/>
</dbReference>
<dbReference type="PANTHER" id="PTHR43420:SF47">
    <property type="entry name" value="N-ACETYLTRANSFERASE DOMAIN-CONTAINING PROTEIN"/>
    <property type="match status" value="1"/>
</dbReference>